<dbReference type="Proteomes" id="UP001322138">
    <property type="component" value="Unassembled WGS sequence"/>
</dbReference>
<evidence type="ECO:0000313" key="1">
    <source>
        <dbReference type="EMBL" id="KAK4649298.1"/>
    </source>
</evidence>
<sequence>MDGWNGKKSVAGILEFGLDCSASSPLDGEPAGAEGKLATHESCPDAFVHPAAYLEARAISTQNKESFVSAQPSACFYSLTRGGARLSDPEPVTNDARKPTLFTLLLTCALEPQWLTVRCQQRFASQSIIGSQPAGMAPNRLSRVVTATLHFTGSWSAAMKT</sequence>
<dbReference type="RefSeq" id="XP_062738273.1">
    <property type="nucleotide sequence ID" value="XM_062872064.1"/>
</dbReference>
<reference evidence="1 2" key="1">
    <citation type="journal article" date="2023" name="bioRxiv">
        <title>High-quality genome assemblies of four members of thePodospora anserinaspecies complex.</title>
        <authorList>
            <person name="Ament-Velasquez S.L."/>
            <person name="Vogan A.A."/>
            <person name="Wallerman O."/>
            <person name="Hartmann F."/>
            <person name="Gautier V."/>
            <person name="Silar P."/>
            <person name="Giraud T."/>
            <person name="Johannesson H."/>
        </authorList>
    </citation>
    <scope>NUCLEOTIDE SEQUENCE [LARGE SCALE GENOMIC DNA]</scope>
    <source>
        <strain evidence="1 2">CBS 112042</strain>
    </source>
</reference>
<organism evidence="1 2">
    <name type="scientific">Podospora bellae-mahoneyi</name>
    <dbReference type="NCBI Taxonomy" id="2093777"/>
    <lineage>
        <taxon>Eukaryota</taxon>
        <taxon>Fungi</taxon>
        <taxon>Dikarya</taxon>
        <taxon>Ascomycota</taxon>
        <taxon>Pezizomycotina</taxon>
        <taxon>Sordariomycetes</taxon>
        <taxon>Sordariomycetidae</taxon>
        <taxon>Sordariales</taxon>
        <taxon>Podosporaceae</taxon>
        <taxon>Podospora</taxon>
    </lineage>
</organism>
<proteinExistence type="predicted"/>
<dbReference type="EMBL" id="JAFFGZ010000001">
    <property type="protein sequence ID" value="KAK4649298.1"/>
    <property type="molecule type" value="Genomic_DNA"/>
</dbReference>
<gene>
    <name evidence="1" type="ORF">QC761_0019960</name>
</gene>
<accession>A0ABR0G0Q1</accession>
<keyword evidence="2" id="KW-1185">Reference proteome</keyword>
<protein>
    <submittedName>
        <fullName evidence="1">Uncharacterized protein</fullName>
    </submittedName>
</protein>
<comment type="caution">
    <text evidence="1">The sequence shown here is derived from an EMBL/GenBank/DDBJ whole genome shotgun (WGS) entry which is preliminary data.</text>
</comment>
<name>A0ABR0G0Q1_9PEZI</name>
<evidence type="ECO:0000313" key="2">
    <source>
        <dbReference type="Proteomes" id="UP001322138"/>
    </source>
</evidence>
<dbReference type="GeneID" id="87891156"/>